<evidence type="ECO:0000256" key="5">
    <source>
        <dbReference type="ARBA" id="ARBA00022679"/>
    </source>
</evidence>
<keyword evidence="5" id="KW-0808">Transferase</keyword>
<organism evidence="8 9">
    <name type="scientific">Rhodoplanes roseus</name>
    <dbReference type="NCBI Taxonomy" id="29409"/>
    <lineage>
        <taxon>Bacteria</taxon>
        <taxon>Pseudomonadati</taxon>
        <taxon>Pseudomonadota</taxon>
        <taxon>Alphaproteobacteria</taxon>
        <taxon>Hyphomicrobiales</taxon>
        <taxon>Nitrobacteraceae</taxon>
        <taxon>Rhodoplanes</taxon>
    </lineage>
</organism>
<evidence type="ECO:0000259" key="7">
    <source>
        <dbReference type="PROSITE" id="PS50991"/>
    </source>
</evidence>
<dbReference type="Proteomes" id="UP000249130">
    <property type="component" value="Unassembled WGS sequence"/>
</dbReference>
<evidence type="ECO:0000313" key="9">
    <source>
        <dbReference type="Proteomes" id="UP000249130"/>
    </source>
</evidence>
<name>A0A327K250_9BRAD</name>
<dbReference type="PANTHER" id="PTHR42880:SF1">
    <property type="entry name" value="ISOPROPYLMALATE_HOMOCITRATE_CITRAMALATE SYNTHASE FAMILY PROTEIN"/>
    <property type="match status" value="1"/>
</dbReference>
<dbReference type="InterPro" id="IPR002034">
    <property type="entry name" value="AIPM/Hcit_synth_CS"/>
</dbReference>
<dbReference type="SUPFAM" id="SSF51569">
    <property type="entry name" value="Aldolase"/>
    <property type="match status" value="1"/>
</dbReference>
<evidence type="ECO:0000256" key="2">
    <source>
        <dbReference type="ARBA" id="ARBA00006154"/>
    </source>
</evidence>
<dbReference type="GO" id="GO:0004410">
    <property type="term" value="F:homocitrate synthase activity"/>
    <property type="evidence" value="ECO:0007669"/>
    <property type="project" value="UniProtKB-EC"/>
</dbReference>
<comment type="function">
    <text evidence="1">This protein is a Fe-Mo-cofactor biosynthetic component.</text>
</comment>
<dbReference type="InterPro" id="IPR000891">
    <property type="entry name" value="PYR_CT"/>
</dbReference>
<evidence type="ECO:0000313" key="8">
    <source>
        <dbReference type="EMBL" id="RAI31893.1"/>
    </source>
</evidence>
<dbReference type="EMBL" id="NPEX01000855">
    <property type="protein sequence ID" value="RAI31893.1"/>
    <property type="molecule type" value="Genomic_DNA"/>
</dbReference>
<comment type="catalytic activity">
    <reaction evidence="6">
        <text>acetyl-CoA + 2-oxoglutarate + H2O = (2R)-homocitrate + CoA + H(+)</text>
        <dbReference type="Rhea" id="RHEA:12929"/>
        <dbReference type="ChEBI" id="CHEBI:15377"/>
        <dbReference type="ChEBI" id="CHEBI:15378"/>
        <dbReference type="ChEBI" id="CHEBI:16810"/>
        <dbReference type="ChEBI" id="CHEBI:57287"/>
        <dbReference type="ChEBI" id="CHEBI:57288"/>
        <dbReference type="ChEBI" id="CHEBI:58884"/>
        <dbReference type="EC" id="2.3.3.14"/>
    </reaction>
</comment>
<dbReference type="InterPro" id="IPR013785">
    <property type="entry name" value="Aldolase_TIM"/>
</dbReference>
<dbReference type="GO" id="GO:0019752">
    <property type="term" value="P:carboxylic acid metabolic process"/>
    <property type="evidence" value="ECO:0007669"/>
    <property type="project" value="InterPro"/>
</dbReference>
<dbReference type="Pfam" id="PF00682">
    <property type="entry name" value="HMGL-like"/>
    <property type="match status" value="1"/>
</dbReference>
<protein>
    <recommendedName>
        <fullName evidence="4">Homocitrate synthase</fullName>
        <ecNumber evidence="3">2.3.3.14</ecNumber>
    </recommendedName>
</protein>
<comment type="caution">
    <text evidence="8">The sequence shown here is derived from an EMBL/GenBank/DDBJ whole genome shotgun (WGS) entry which is preliminary data.</text>
</comment>
<accession>A0A327K250</accession>
<evidence type="ECO:0000256" key="1">
    <source>
        <dbReference type="ARBA" id="ARBA00003050"/>
    </source>
</evidence>
<keyword evidence="9" id="KW-1185">Reference proteome</keyword>
<feature type="domain" description="Pyruvate carboxyltransferase" evidence="7">
    <location>
        <begin position="1"/>
        <end position="71"/>
    </location>
</feature>
<dbReference type="PROSITE" id="PS00816">
    <property type="entry name" value="AIPM_HOMOCIT_SYNTH_2"/>
    <property type="match status" value="1"/>
</dbReference>
<comment type="similarity">
    <text evidence="2">Belongs to the alpha-IPM synthase/homocitrate synthase family.</text>
</comment>
<dbReference type="PROSITE" id="PS50991">
    <property type="entry name" value="PYR_CT"/>
    <property type="match status" value="1"/>
</dbReference>
<evidence type="ECO:0000256" key="4">
    <source>
        <dbReference type="ARBA" id="ARBA00020735"/>
    </source>
</evidence>
<dbReference type="PANTHER" id="PTHR42880">
    <property type="entry name" value="HOMOCITRATE SYNTHASE"/>
    <property type="match status" value="1"/>
</dbReference>
<gene>
    <name evidence="8" type="ORF">CH341_32450</name>
</gene>
<evidence type="ECO:0000256" key="3">
    <source>
        <dbReference type="ARBA" id="ARBA00012974"/>
    </source>
</evidence>
<feature type="non-terminal residue" evidence="8">
    <location>
        <position position="1"/>
    </location>
</feature>
<feature type="non-terminal residue" evidence="8">
    <location>
        <position position="88"/>
    </location>
</feature>
<dbReference type="AlphaFoldDB" id="A0A327K250"/>
<sequence length="88" mass="8991">MSDLDLEFHGHDDLGLATANTLAAIRGGATHASVCVLGIGERAGNAALEEVATALDHIGAHKSGVDLMHLTRLAELVAEAAGRPIPES</sequence>
<dbReference type="Gene3D" id="3.20.20.70">
    <property type="entry name" value="Aldolase class I"/>
    <property type="match status" value="1"/>
</dbReference>
<dbReference type="EC" id="2.3.3.14" evidence="3"/>
<reference evidence="8 9" key="1">
    <citation type="submission" date="2017-07" db="EMBL/GenBank/DDBJ databases">
        <title>Draft Genome Sequences of Select Purple Nonsulfur Bacteria.</title>
        <authorList>
            <person name="Lasarre B."/>
            <person name="Mckinlay J.B."/>
        </authorList>
    </citation>
    <scope>NUCLEOTIDE SEQUENCE [LARGE SCALE GENOMIC DNA]</scope>
    <source>
        <strain evidence="8 9">DSM 5909</strain>
    </source>
</reference>
<proteinExistence type="inferred from homology"/>
<evidence type="ECO:0000256" key="6">
    <source>
        <dbReference type="ARBA" id="ARBA00048019"/>
    </source>
</evidence>